<proteinExistence type="predicted"/>
<protein>
    <submittedName>
        <fullName evidence="1">Uncharacterized protein</fullName>
    </submittedName>
</protein>
<dbReference type="AlphaFoldDB" id="A0AAD9AB56"/>
<dbReference type="Proteomes" id="UP001243330">
    <property type="component" value="Unassembled WGS sequence"/>
</dbReference>
<evidence type="ECO:0000313" key="1">
    <source>
        <dbReference type="EMBL" id="KAK1844569.1"/>
    </source>
</evidence>
<name>A0AAD9AB56_9PEZI</name>
<accession>A0AAD9AB56</accession>
<comment type="caution">
    <text evidence="1">The sequence shown here is derived from an EMBL/GenBank/DDBJ whole genome shotgun (WGS) entry which is preliminary data.</text>
</comment>
<keyword evidence="2" id="KW-1185">Reference proteome</keyword>
<sequence>MFSNLRHAMGMNHIADFVPHEIRQVEQSWERTYCRKTRMIGQHPMGLSLRSGFLTVHLNCVIARNAHLDKSTSAPLSSLRFLPLWSACTCRGKSDASKTRQGGVISTAEAASKPTARMKKYLDKRKYSRLSMRGRRLLGDAKETTLEQVLDVFSAEHKPVNPTKRKNRPNFFPIPLLNAFAVKNFRATQSIPLAVTGRQLPLIYRLVSGLVSAPHCKTVLIFDTEGRFDVTRLCCGVDDIRHVYVQRPARRGITGSTNGPADPKRISPDQLREQVAAAEQWIFYGKHNSGARELWGTVVIGAIGAGDIVAAWRGWLDVERANVPGFSIVCSAEEAISDRQRRQEAVDAALWVASARWGSFTFTESVPHAPESHHSNAMTTGNS</sequence>
<organism evidence="1 2">
    <name type="scientific">Colletotrichum chrysophilum</name>
    <dbReference type="NCBI Taxonomy" id="1836956"/>
    <lineage>
        <taxon>Eukaryota</taxon>
        <taxon>Fungi</taxon>
        <taxon>Dikarya</taxon>
        <taxon>Ascomycota</taxon>
        <taxon>Pezizomycotina</taxon>
        <taxon>Sordariomycetes</taxon>
        <taxon>Hypocreomycetidae</taxon>
        <taxon>Glomerellales</taxon>
        <taxon>Glomerellaceae</taxon>
        <taxon>Colletotrichum</taxon>
        <taxon>Colletotrichum gloeosporioides species complex</taxon>
    </lineage>
</organism>
<reference evidence="1" key="1">
    <citation type="submission" date="2023-01" db="EMBL/GenBank/DDBJ databases">
        <title>Colletotrichum chrysophilum M932 genome sequence.</title>
        <authorList>
            <person name="Baroncelli R."/>
        </authorList>
    </citation>
    <scope>NUCLEOTIDE SEQUENCE</scope>
    <source>
        <strain evidence="1">M932</strain>
    </source>
</reference>
<gene>
    <name evidence="1" type="ORF">CCHR01_12818</name>
</gene>
<dbReference type="EMBL" id="JAQOWY010000306">
    <property type="protein sequence ID" value="KAK1844569.1"/>
    <property type="molecule type" value="Genomic_DNA"/>
</dbReference>
<evidence type="ECO:0000313" key="2">
    <source>
        <dbReference type="Proteomes" id="UP001243330"/>
    </source>
</evidence>